<evidence type="ECO:0000313" key="1">
    <source>
        <dbReference type="EMBL" id="KAL2514649.1"/>
    </source>
</evidence>
<protein>
    <submittedName>
        <fullName evidence="1">Uncharacterized protein</fullName>
    </submittedName>
</protein>
<dbReference type="Proteomes" id="UP001604277">
    <property type="component" value="Unassembled WGS sequence"/>
</dbReference>
<sequence>MNVPGILDRGILVMIVGILSRLVSSTIYQHFSNEVKTYHEAESRLRNKYNEHFKYSRSRLISYDRWDIVSSTVDQHILNEVTTYREVESRLCNKYDECFGYSCSRLISYVRWDIVSSYLIDNRSIFLERDYDVS</sequence>
<dbReference type="EMBL" id="JBFOLJ010000008">
    <property type="protein sequence ID" value="KAL2514649.1"/>
    <property type="molecule type" value="Genomic_DNA"/>
</dbReference>
<proteinExistence type="predicted"/>
<organism evidence="1 2">
    <name type="scientific">Forsythia ovata</name>
    <dbReference type="NCBI Taxonomy" id="205694"/>
    <lineage>
        <taxon>Eukaryota</taxon>
        <taxon>Viridiplantae</taxon>
        <taxon>Streptophyta</taxon>
        <taxon>Embryophyta</taxon>
        <taxon>Tracheophyta</taxon>
        <taxon>Spermatophyta</taxon>
        <taxon>Magnoliopsida</taxon>
        <taxon>eudicotyledons</taxon>
        <taxon>Gunneridae</taxon>
        <taxon>Pentapetalae</taxon>
        <taxon>asterids</taxon>
        <taxon>lamiids</taxon>
        <taxon>Lamiales</taxon>
        <taxon>Oleaceae</taxon>
        <taxon>Forsythieae</taxon>
        <taxon>Forsythia</taxon>
    </lineage>
</organism>
<gene>
    <name evidence="1" type="ORF">Fot_28620</name>
</gene>
<dbReference type="AlphaFoldDB" id="A0ABD1TPI4"/>
<keyword evidence="2" id="KW-1185">Reference proteome</keyword>
<reference evidence="2" key="1">
    <citation type="submission" date="2024-07" db="EMBL/GenBank/DDBJ databases">
        <title>Two chromosome-level genome assemblies of Korean endemic species Abeliophyllum distichum and Forsythia ovata (Oleaceae).</title>
        <authorList>
            <person name="Jang H."/>
        </authorList>
    </citation>
    <scope>NUCLEOTIDE SEQUENCE [LARGE SCALE GENOMIC DNA]</scope>
</reference>
<comment type="caution">
    <text evidence="1">The sequence shown here is derived from an EMBL/GenBank/DDBJ whole genome shotgun (WGS) entry which is preliminary data.</text>
</comment>
<name>A0ABD1TPI4_9LAMI</name>
<accession>A0ABD1TPI4</accession>
<evidence type="ECO:0000313" key="2">
    <source>
        <dbReference type="Proteomes" id="UP001604277"/>
    </source>
</evidence>